<sequence>MPQRALTGTRIRERRLARGVRQSDLARQVGVSPAYLNLIEHNRRRIGGKLLLDLADVLEVDVQALSEGAEGALIQTLREVAGVQGETTEELQQPEGFAGRFPAWAALMSEQHGRVRALERVVGVLSDRLAQDPFLSESLHEVLSTAASIRSTAAILSDDTLDPEWQARFRRNLGEDSTRLAGAAQSLIDHLDTSPADSAGQQLPQDEVETFLTDPAGMIAQLERAQIAQHAELVDTMVASPQLTSATAKTLAREMLLRFGQDAVALPFDVLQAAVERFGVDPGLLAAQTGADVAVVMRRLGVALTSPPRGPAGLVICDGSGTMVFRRALPGLEMPRFGGGCPLWPLYRALAQPGMPICDHVELPGQPVQRYVCFALCEVLPQGGFDQPPVRRSTMLILPPTPSDTVPSRPVAVGPSCRICPRETCAARREPSILAGGF</sequence>
<dbReference type="Pfam" id="PF09856">
    <property type="entry name" value="ScfRs"/>
    <property type="match status" value="1"/>
</dbReference>
<dbReference type="InterPro" id="IPR018653">
    <property type="entry name" value="ScfR_C"/>
</dbReference>
<evidence type="ECO:0000256" key="3">
    <source>
        <dbReference type="ARBA" id="ARBA00023163"/>
    </source>
</evidence>
<name>A0A037ZK82_9RHOB</name>
<dbReference type="CDD" id="cd00093">
    <property type="entry name" value="HTH_XRE"/>
    <property type="match status" value="1"/>
</dbReference>
<keyword evidence="1" id="KW-0805">Transcription regulation</keyword>
<evidence type="ECO:0000256" key="2">
    <source>
        <dbReference type="ARBA" id="ARBA00023125"/>
    </source>
</evidence>
<dbReference type="SMART" id="SM00530">
    <property type="entry name" value="HTH_XRE"/>
    <property type="match status" value="1"/>
</dbReference>
<dbReference type="AlphaFoldDB" id="A0A037ZK82"/>
<dbReference type="GO" id="GO:0003677">
    <property type="term" value="F:DNA binding"/>
    <property type="evidence" value="ECO:0007669"/>
    <property type="project" value="UniProtKB-KW"/>
</dbReference>
<dbReference type="InterPro" id="IPR010982">
    <property type="entry name" value="Lambda_DNA-bd_dom_sf"/>
</dbReference>
<dbReference type="Gene3D" id="1.10.260.40">
    <property type="entry name" value="lambda repressor-like DNA-binding domains"/>
    <property type="match status" value="1"/>
</dbReference>
<protein>
    <recommendedName>
        <fullName evidence="4">HTH cro/C1-type domain-containing protein</fullName>
    </recommendedName>
</protein>
<comment type="caution">
    <text evidence="5">The sequence shown here is derived from an EMBL/GenBank/DDBJ whole genome shotgun (WGS) entry which is preliminary data.</text>
</comment>
<organism evidence="5 6">
    <name type="scientific">Actibacterium mucosum KCTC 23349</name>
    <dbReference type="NCBI Taxonomy" id="1454373"/>
    <lineage>
        <taxon>Bacteria</taxon>
        <taxon>Pseudomonadati</taxon>
        <taxon>Pseudomonadota</taxon>
        <taxon>Alphaproteobacteria</taxon>
        <taxon>Rhodobacterales</taxon>
        <taxon>Roseobacteraceae</taxon>
        <taxon>Actibacterium</taxon>
    </lineage>
</organism>
<evidence type="ECO:0000313" key="6">
    <source>
        <dbReference type="Proteomes" id="UP000026249"/>
    </source>
</evidence>
<dbReference type="SUPFAM" id="SSF47413">
    <property type="entry name" value="lambda repressor-like DNA-binding domains"/>
    <property type="match status" value="1"/>
</dbReference>
<dbReference type="GO" id="GO:0003700">
    <property type="term" value="F:DNA-binding transcription factor activity"/>
    <property type="evidence" value="ECO:0007669"/>
    <property type="project" value="TreeGrafter"/>
</dbReference>
<evidence type="ECO:0000313" key="5">
    <source>
        <dbReference type="EMBL" id="KAJ56044.1"/>
    </source>
</evidence>
<dbReference type="InterPro" id="IPR050807">
    <property type="entry name" value="TransReg_Diox_bact_type"/>
</dbReference>
<evidence type="ECO:0000256" key="1">
    <source>
        <dbReference type="ARBA" id="ARBA00023015"/>
    </source>
</evidence>
<keyword evidence="3" id="KW-0804">Transcription</keyword>
<dbReference type="EMBL" id="JFKE01000003">
    <property type="protein sequence ID" value="KAJ56044.1"/>
    <property type="molecule type" value="Genomic_DNA"/>
</dbReference>
<dbReference type="PANTHER" id="PTHR46797">
    <property type="entry name" value="HTH-TYPE TRANSCRIPTIONAL REGULATOR"/>
    <property type="match status" value="1"/>
</dbReference>
<evidence type="ECO:0000259" key="4">
    <source>
        <dbReference type="PROSITE" id="PS50943"/>
    </source>
</evidence>
<dbReference type="OrthoDB" id="7790108at2"/>
<keyword evidence="6" id="KW-1185">Reference proteome</keyword>
<dbReference type="InterPro" id="IPR001387">
    <property type="entry name" value="Cro/C1-type_HTH"/>
</dbReference>
<dbReference type="GO" id="GO:0005829">
    <property type="term" value="C:cytosol"/>
    <property type="evidence" value="ECO:0007669"/>
    <property type="project" value="TreeGrafter"/>
</dbReference>
<keyword evidence="2" id="KW-0238">DNA-binding</keyword>
<dbReference type="PROSITE" id="PS50943">
    <property type="entry name" value="HTH_CROC1"/>
    <property type="match status" value="1"/>
</dbReference>
<feature type="domain" description="HTH cro/C1-type" evidence="4">
    <location>
        <begin position="11"/>
        <end position="65"/>
    </location>
</feature>
<dbReference type="PANTHER" id="PTHR46797:SF23">
    <property type="entry name" value="HTH-TYPE TRANSCRIPTIONAL REGULATOR SUTR"/>
    <property type="match status" value="1"/>
</dbReference>
<reference evidence="5 6" key="1">
    <citation type="submission" date="2014-03" db="EMBL/GenBank/DDBJ databases">
        <title>Draft Genome Sequence of Actibacterium mucosum KCTC 23349, a Marine Alphaproteobacterium with Complex Ionic Requirements Isolated from Mediterranean Seawater at Malvarrosa Beach, Valencia, Spain.</title>
        <authorList>
            <person name="Arahal D.R."/>
            <person name="Shao Z."/>
            <person name="Lai Q."/>
            <person name="Pujalte M.J."/>
        </authorList>
    </citation>
    <scope>NUCLEOTIDE SEQUENCE [LARGE SCALE GENOMIC DNA]</scope>
    <source>
        <strain evidence="5 6">KCTC 23349</strain>
    </source>
</reference>
<accession>A0A037ZK82</accession>
<dbReference type="Proteomes" id="UP000026249">
    <property type="component" value="Unassembled WGS sequence"/>
</dbReference>
<dbReference type="RefSeq" id="WP_035258200.1">
    <property type="nucleotide sequence ID" value="NZ_JFKE01000003.1"/>
</dbReference>
<dbReference type="STRING" id="1454373.ACMU_09790"/>
<proteinExistence type="predicted"/>
<gene>
    <name evidence="5" type="ORF">ACMU_09790</name>
</gene>
<dbReference type="Pfam" id="PF01381">
    <property type="entry name" value="HTH_3"/>
    <property type="match status" value="1"/>
</dbReference>